<dbReference type="PANTHER" id="PTHR43409:SF17">
    <property type="entry name" value="METHYLTHIOTRANSFERASE MJ0865-RELATED"/>
    <property type="match status" value="1"/>
</dbReference>
<dbReference type="Proteomes" id="UP000233256">
    <property type="component" value="Unassembled WGS sequence"/>
</dbReference>
<dbReference type="PROSITE" id="PS51918">
    <property type="entry name" value="RADICAL_SAM"/>
    <property type="match status" value="1"/>
</dbReference>
<keyword evidence="5" id="KW-0411">Iron-sulfur</keyword>
<evidence type="ECO:0000256" key="2">
    <source>
        <dbReference type="ARBA" id="ARBA00022691"/>
    </source>
</evidence>
<dbReference type="InterPro" id="IPR051198">
    <property type="entry name" value="BchE-like"/>
</dbReference>
<name>A0A2N1PVG8_9BACT</name>
<keyword evidence="2" id="KW-0949">S-adenosyl-L-methionine</keyword>
<dbReference type="GO" id="GO:0051536">
    <property type="term" value="F:iron-sulfur cluster binding"/>
    <property type="evidence" value="ECO:0007669"/>
    <property type="project" value="UniProtKB-KW"/>
</dbReference>
<proteinExistence type="predicted"/>
<dbReference type="EMBL" id="PGXC01000001">
    <property type="protein sequence ID" value="PKK92330.1"/>
    <property type="molecule type" value="Genomic_DNA"/>
</dbReference>
<dbReference type="SFLD" id="SFLDS00029">
    <property type="entry name" value="Radical_SAM"/>
    <property type="match status" value="1"/>
</dbReference>
<dbReference type="SUPFAM" id="SSF102114">
    <property type="entry name" value="Radical SAM enzymes"/>
    <property type="match status" value="1"/>
</dbReference>
<dbReference type="AlphaFoldDB" id="A0A2N1PVG8"/>
<protein>
    <submittedName>
        <fullName evidence="7">TIGR04013 family B12-binding domain/radical SAM domain-containing protein</fullName>
    </submittedName>
</protein>
<dbReference type="PANTHER" id="PTHR43409">
    <property type="entry name" value="ANAEROBIC MAGNESIUM-PROTOPORPHYRIN IX MONOMETHYL ESTER CYCLASE-RELATED"/>
    <property type="match status" value="1"/>
</dbReference>
<dbReference type="SFLD" id="SFLDG01082">
    <property type="entry name" value="B12-binding_domain_containing"/>
    <property type="match status" value="1"/>
</dbReference>
<evidence type="ECO:0000256" key="5">
    <source>
        <dbReference type="ARBA" id="ARBA00023014"/>
    </source>
</evidence>
<organism evidence="7 8">
    <name type="scientific">Candidatus Wallbacteria bacterium HGW-Wallbacteria-1</name>
    <dbReference type="NCBI Taxonomy" id="2013854"/>
    <lineage>
        <taxon>Bacteria</taxon>
        <taxon>Candidatus Walliibacteriota</taxon>
    </lineage>
</organism>
<accession>A0A2N1PVG8</accession>
<dbReference type="CDD" id="cd01335">
    <property type="entry name" value="Radical_SAM"/>
    <property type="match status" value="1"/>
</dbReference>
<dbReference type="Gene3D" id="3.80.30.20">
    <property type="entry name" value="tm_1862 like domain"/>
    <property type="match status" value="1"/>
</dbReference>
<dbReference type="GO" id="GO:0046872">
    <property type="term" value="F:metal ion binding"/>
    <property type="evidence" value="ECO:0007669"/>
    <property type="project" value="UniProtKB-KW"/>
</dbReference>
<dbReference type="InterPro" id="IPR023404">
    <property type="entry name" value="rSAM_horseshoe"/>
</dbReference>
<evidence type="ECO:0000313" key="8">
    <source>
        <dbReference type="Proteomes" id="UP000233256"/>
    </source>
</evidence>
<evidence type="ECO:0000256" key="3">
    <source>
        <dbReference type="ARBA" id="ARBA00022723"/>
    </source>
</evidence>
<evidence type="ECO:0000313" key="7">
    <source>
        <dbReference type="EMBL" id="PKK92330.1"/>
    </source>
</evidence>
<gene>
    <name evidence="7" type="ORF">CVV64_02640</name>
</gene>
<feature type="domain" description="Radical SAM core" evidence="6">
    <location>
        <begin position="196"/>
        <end position="414"/>
    </location>
</feature>
<comment type="cofactor">
    <cofactor evidence="1">
        <name>[4Fe-4S] cluster</name>
        <dbReference type="ChEBI" id="CHEBI:49883"/>
    </cofactor>
</comment>
<dbReference type="InterPro" id="IPR006638">
    <property type="entry name" value="Elp3/MiaA/NifB-like_rSAM"/>
</dbReference>
<evidence type="ECO:0000256" key="1">
    <source>
        <dbReference type="ARBA" id="ARBA00001966"/>
    </source>
</evidence>
<dbReference type="InterPro" id="IPR023980">
    <property type="entry name" value="CHP04013_B12-bd/rSAM"/>
</dbReference>
<evidence type="ECO:0000259" key="6">
    <source>
        <dbReference type="PROSITE" id="PS51918"/>
    </source>
</evidence>
<comment type="caution">
    <text evidence="7">The sequence shown here is derived from an EMBL/GenBank/DDBJ whole genome shotgun (WGS) entry which is preliminary data.</text>
</comment>
<keyword evidence="3" id="KW-0479">Metal-binding</keyword>
<dbReference type="SMART" id="SM00729">
    <property type="entry name" value="Elp3"/>
    <property type="match status" value="1"/>
</dbReference>
<dbReference type="NCBIfam" id="TIGR04013">
    <property type="entry name" value="B12_SAM_MJ_1487"/>
    <property type="match status" value="1"/>
</dbReference>
<evidence type="ECO:0000256" key="4">
    <source>
        <dbReference type="ARBA" id="ARBA00023004"/>
    </source>
</evidence>
<dbReference type="InterPro" id="IPR007197">
    <property type="entry name" value="rSAM"/>
</dbReference>
<dbReference type="InterPro" id="IPR058240">
    <property type="entry name" value="rSAM_sf"/>
</dbReference>
<dbReference type="Gene3D" id="3.40.50.280">
    <property type="entry name" value="Cobalamin-binding domain"/>
    <property type="match status" value="1"/>
</dbReference>
<reference evidence="7 8" key="1">
    <citation type="journal article" date="2017" name="ISME J.">
        <title>Potential for microbial H2 and metal transformations associated with novel bacteria and archaea in deep terrestrial subsurface sediments.</title>
        <authorList>
            <person name="Hernsdorf A.W."/>
            <person name="Amano Y."/>
            <person name="Miyakawa K."/>
            <person name="Ise K."/>
            <person name="Suzuki Y."/>
            <person name="Anantharaman K."/>
            <person name="Probst A."/>
            <person name="Burstein D."/>
            <person name="Thomas B.C."/>
            <person name="Banfield J.F."/>
        </authorList>
    </citation>
    <scope>NUCLEOTIDE SEQUENCE [LARGE SCALE GENOMIC DNA]</scope>
    <source>
        <strain evidence="7">HGW-Wallbacteria-1</strain>
    </source>
</reference>
<sequence length="442" mass="49758">MKLIFLKTQFNRTSIRALLSSLEIRLWRDDGNLEIEVMNLSDLNRICGENIQDNSVTGSGCDTILCLSFSSASRIDFSELIHKVRESNWQPLVIAGGAHVSSFLSDAFVMGVDVAFPGQAEESLAEFIEKSLGFSESGRKKWFAELRASAQDLREIVKTRPELARGMMLDWGFLKSENLILPGRLQSLDVYPCLPEKNPLIGPLEITRGCSFGCAYCEIPRKFNESVIHRSPDILIRCAERFGMWSMRFISPDSFSYPWMSELFEGLAKVESVRDIYWGSFPSEVRPDSVTLSKMQMVSRMCSNRNVVIGAQTGSDAMLNRIGRGHSVEDVENAARICRMADLNPLIDIIVGLPGESEEDDQATAAMCERLVKRTASRFTMHTFMPLPGSRMRFEESGTIGKHTLAFINKYRGKGVVQGNWEKQESLATQLRDLYVRYGIIE</sequence>
<keyword evidence="4" id="KW-0408">Iron</keyword>
<dbReference type="GO" id="GO:0003824">
    <property type="term" value="F:catalytic activity"/>
    <property type="evidence" value="ECO:0007669"/>
    <property type="project" value="InterPro"/>
</dbReference>
<dbReference type="Pfam" id="PF04055">
    <property type="entry name" value="Radical_SAM"/>
    <property type="match status" value="1"/>
</dbReference>